<dbReference type="InterPro" id="IPR024439">
    <property type="entry name" value="RNHCP"/>
</dbReference>
<reference evidence="2 3" key="1">
    <citation type="submission" date="2020-08" db="EMBL/GenBank/DDBJ databases">
        <title>Sequencing the genomes of 1000 actinobacteria strains.</title>
        <authorList>
            <person name="Klenk H.-P."/>
        </authorList>
    </citation>
    <scope>NUCLEOTIDE SEQUENCE [LARGE SCALE GENOMIC DNA]</scope>
    <source>
        <strain evidence="2 3">DSM 44598</strain>
    </source>
</reference>
<dbReference type="EMBL" id="JACHDO010000001">
    <property type="protein sequence ID" value="MBB5495193.1"/>
    <property type="molecule type" value="Genomic_DNA"/>
</dbReference>
<accession>A0A840WIC0</accession>
<dbReference type="Pfam" id="PF12647">
    <property type="entry name" value="RNHCP"/>
    <property type="match status" value="1"/>
</dbReference>
<gene>
    <name evidence="2" type="ORF">HNR07_006330</name>
</gene>
<sequence length="127" mass="13508">MSTTDPTAGTNLSAHAASAAFGCVFCGLSVSELGPDHQPRDHCPSCLSSRHVHDQHDGGASDCAGRMTPISVVVPRDGRWRLVHRCVRCDELSESAVAGDDNPLVLLRIAVRPLAEPPFPLEMLGQV</sequence>
<evidence type="ECO:0000313" key="3">
    <source>
        <dbReference type="Proteomes" id="UP000579647"/>
    </source>
</evidence>
<evidence type="ECO:0000259" key="1">
    <source>
        <dbReference type="Pfam" id="PF12647"/>
    </source>
</evidence>
<dbReference type="AlphaFoldDB" id="A0A840WIC0"/>
<proteinExistence type="predicted"/>
<name>A0A840WIC0_9ACTN</name>
<keyword evidence="3" id="KW-1185">Reference proteome</keyword>
<organism evidence="2 3">
    <name type="scientific">Nocardiopsis metallicus</name>
    <dbReference type="NCBI Taxonomy" id="179819"/>
    <lineage>
        <taxon>Bacteria</taxon>
        <taxon>Bacillati</taxon>
        <taxon>Actinomycetota</taxon>
        <taxon>Actinomycetes</taxon>
        <taxon>Streptosporangiales</taxon>
        <taxon>Nocardiopsidaceae</taxon>
        <taxon>Nocardiopsis</taxon>
    </lineage>
</organism>
<protein>
    <recommendedName>
        <fullName evidence="1">RNHCP domain-containing protein</fullName>
    </recommendedName>
</protein>
<dbReference type="RefSeq" id="WP_184369677.1">
    <property type="nucleotide sequence ID" value="NZ_BAAAKM010000040.1"/>
</dbReference>
<comment type="caution">
    <text evidence="2">The sequence shown here is derived from an EMBL/GenBank/DDBJ whole genome shotgun (WGS) entry which is preliminary data.</text>
</comment>
<feature type="domain" description="RNHCP" evidence="1">
    <location>
        <begin position="20"/>
        <end position="106"/>
    </location>
</feature>
<dbReference type="Proteomes" id="UP000579647">
    <property type="component" value="Unassembled WGS sequence"/>
</dbReference>
<evidence type="ECO:0000313" key="2">
    <source>
        <dbReference type="EMBL" id="MBB5495193.1"/>
    </source>
</evidence>